<dbReference type="SUPFAM" id="SSF51445">
    <property type="entry name" value="(Trans)glycosidases"/>
    <property type="match status" value="1"/>
</dbReference>
<keyword evidence="4 8" id="KW-0378">Hydrolase</keyword>
<gene>
    <name evidence="8" type="ORF">ABXZ36_10255</name>
</gene>
<dbReference type="GO" id="GO:0016787">
    <property type="term" value="F:hydrolase activity"/>
    <property type="evidence" value="ECO:0007669"/>
    <property type="project" value="UniProtKB-KW"/>
</dbReference>
<comment type="similarity">
    <text evidence="2">Belongs to the glycosyl hydrolase 3 family.</text>
</comment>
<evidence type="ECO:0000256" key="5">
    <source>
        <dbReference type="ARBA" id="ARBA00023295"/>
    </source>
</evidence>
<dbReference type="InterPro" id="IPR017853">
    <property type="entry name" value="GH"/>
</dbReference>
<evidence type="ECO:0000313" key="9">
    <source>
        <dbReference type="Proteomes" id="UP001549799"/>
    </source>
</evidence>
<accession>A0ABV2SV30</accession>
<dbReference type="InterPro" id="IPR001466">
    <property type="entry name" value="Beta-lactam-related"/>
</dbReference>
<dbReference type="InterPro" id="IPR050226">
    <property type="entry name" value="NagZ_Beta-hexosaminidase"/>
</dbReference>
<feature type="domain" description="Glycoside hydrolase family 3 N-terminal" evidence="7">
    <location>
        <begin position="47"/>
        <end position="369"/>
    </location>
</feature>
<feature type="domain" description="Beta-lactamase-related" evidence="6">
    <location>
        <begin position="599"/>
        <end position="956"/>
    </location>
</feature>
<dbReference type="Gene3D" id="3.20.20.300">
    <property type="entry name" value="Glycoside hydrolase, family 3, N-terminal domain"/>
    <property type="match status" value="1"/>
</dbReference>
<dbReference type="PANTHER" id="PTHR30480:SF13">
    <property type="entry name" value="BETA-HEXOSAMINIDASE"/>
    <property type="match status" value="1"/>
</dbReference>
<dbReference type="InterPro" id="IPR019800">
    <property type="entry name" value="Glyco_hydro_3_AS"/>
</dbReference>
<dbReference type="EC" id="3.2.1.52" evidence="3"/>
<keyword evidence="5" id="KW-0326">Glycosidase</keyword>
<protein>
    <recommendedName>
        <fullName evidence="3">beta-N-acetylhexosaminidase</fullName>
        <ecNumber evidence="3">3.2.1.52</ecNumber>
    </recommendedName>
</protein>
<evidence type="ECO:0000256" key="1">
    <source>
        <dbReference type="ARBA" id="ARBA00001231"/>
    </source>
</evidence>
<evidence type="ECO:0000256" key="4">
    <source>
        <dbReference type="ARBA" id="ARBA00022801"/>
    </source>
</evidence>
<evidence type="ECO:0000313" key="8">
    <source>
        <dbReference type="EMBL" id="MET6991029.1"/>
    </source>
</evidence>
<name>A0ABV2SV30_9FLAO</name>
<dbReference type="EMBL" id="JBEXAE010000004">
    <property type="protein sequence ID" value="MET6991029.1"/>
    <property type="molecule type" value="Genomic_DNA"/>
</dbReference>
<proteinExistence type="inferred from homology"/>
<sequence length="979" mass="109160">MRFKFVFHILFIMLLAGYSVWGQQDPLVSKDSLNQAQWVNDLYESMTLDEKMGQLFMMSVASDQAKSGTDQIKKVIEEHKIGGVIFSTGGPVRQAKLTNQYQVASKIPLLIGMDAEWGLAMRLDSTYAFPWNMTLGAIKDTAVVAKVGRQIGLHAKRMGVHINFAPDIDININPNNPIIGNRSFGEDRENVALKGIAFMKGMESAGVLASGKHFPGHGDTATDSHKALPIIEFTAERLDSIELYPFKKLINNGLSSVMVAHLSIPSLEKRKEYPSSLSKRIITNLLKEELGFKGLILTDALNMKGVADIKGRNNFKEAGDVELTAFLAGNDVLLMPKEVEPAKKKLIQAYEYGVITERRLATSVKKILKAKYKVGLNTYQPIKLDSLYLDLNSLDNDLIYEEAIENALTVAKNDVDLLPIKKLENKKIAYIKLGDADGDVFLNELKKYATVTEVSGNDINSLKKNLEGYNLVIVGFHKSDESPWKPYKFSSKEISWLQEIGALRTSNLILATFAKPYSLLEVPSIDDIDAIMVGYQNSTLAQERGAQLLFGAIPAKGVLPVSAHPKLPVHSGIVLKDISRLGYSLPERVGMSTTKLALVDKMVKNGIDSLMFPGAQVLVARRGKVIYNKGFGKPTYTSDQQITTENLYDLASLTKILSTLPILMKMEEDGKVDLIDTFDELNPNYADTELKDVTVLKALSHYGRLPAWIAFYLDTLDKNRKPSSQFYRSSSVPGYTTKVTDNLYLSDMYQDSIYNRIGRQSLKSNRYRYSDLPYYVFKKFIEGNYKMGLDKISNTYIYSRLGADHTSYNPLDKFPKSSTVPSEEDDYYRYGIVQGYVHDMGAAMQGGVGGHAGLFSNSNDVAKIMQMYLQGGYYGGERFVEARTVKKFNTCYFCDQNVRRGVGFDKPELKNGGATFKGISRKSFGHSGFTGTLAWADPDEDLVYVFLSNRTYPSASNTLLIKSGLRTRIQKVIYDAILN</sequence>
<dbReference type="Gene3D" id="3.40.710.10">
    <property type="entry name" value="DD-peptidase/beta-lactamase superfamily"/>
    <property type="match status" value="1"/>
</dbReference>
<evidence type="ECO:0000259" key="7">
    <source>
        <dbReference type="Pfam" id="PF00933"/>
    </source>
</evidence>
<dbReference type="PROSITE" id="PS00775">
    <property type="entry name" value="GLYCOSYL_HYDROL_F3"/>
    <property type="match status" value="1"/>
</dbReference>
<comment type="caution">
    <text evidence="8">The sequence shown here is derived from an EMBL/GenBank/DDBJ whole genome shotgun (WGS) entry which is preliminary data.</text>
</comment>
<dbReference type="RefSeq" id="WP_354615427.1">
    <property type="nucleotide sequence ID" value="NZ_JBEXAE010000004.1"/>
</dbReference>
<dbReference type="Pfam" id="PF00933">
    <property type="entry name" value="Glyco_hydro_3"/>
    <property type="match status" value="1"/>
</dbReference>
<comment type="catalytic activity">
    <reaction evidence="1">
        <text>Hydrolysis of terminal non-reducing N-acetyl-D-hexosamine residues in N-acetyl-beta-D-hexosaminides.</text>
        <dbReference type="EC" id="3.2.1.52"/>
    </reaction>
</comment>
<reference evidence="8 9" key="1">
    <citation type="submission" date="2024-07" db="EMBL/GenBank/DDBJ databases">
        <title>The genome sequence of type strain Sediminicola arcticus GDMCC 1.2805.</title>
        <authorList>
            <person name="Liu Y."/>
        </authorList>
    </citation>
    <scope>NUCLEOTIDE SEQUENCE [LARGE SCALE GENOMIC DNA]</scope>
    <source>
        <strain evidence="8 9">GDMCC 1.2805</strain>
    </source>
</reference>
<dbReference type="Pfam" id="PF00144">
    <property type="entry name" value="Beta-lactamase"/>
    <property type="match status" value="1"/>
</dbReference>
<dbReference type="SUPFAM" id="SSF56601">
    <property type="entry name" value="beta-lactamase/transpeptidase-like"/>
    <property type="match status" value="1"/>
</dbReference>
<keyword evidence="9" id="KW-1185">Reference proteome</keyword>
<dbReference type="PRINTS" id="PR00133">
    <property type="entry name" value="GLHYDRLASE3"/>
</dbReference>
<dbReference type="InterPro" id="IPR001764">
    <property type="entry name" value="Glyco_hydro_3_N"/>
</dbReference>
<evidence type="ECO:0000256" key="2">
    <source>
        <dbReference type="ARBA" id="ARBA00005336"/>
    </source>
</evidence>
<dbReference type="Proteomes" id="UP001549799">
    <property type="component" value="Unassembled WGS sequence"/>
</dbReference>
<dbReference type="PANTHER" id="PTHR30480">
    <property type="entry name" value="BETA-HEXOSAMINIDASE-RELATED"/>
    <property type="match status" value="1"/>
</dbReference>
<evidence type="ECO:0000259" key="6">
    <source>
        <dbReference type="Pfam" id="PF00144"/>
    </source>
</evidence>
<dbReference type="InterPro" id="IPR012338">
    <property type="entry name" value="Beta-lactam/transpept-like"/>
</dbReference>
<organism evidence="8 9">
    <name type="scientific">Sediminicola arcticus</name>
    <dbReference type="NCBI Taxonomy" id="1574308"/>
    <lineage>
        <taxon>Bacteria</taxon>
        <taxon>Pseudomonadati</taxon>
        <taxon>Bacteroidota</taxon>
        <taxon>Flavobacteriia</taxon>
        <taxon>Flavobacteriales</taxon>
        <taxon>Flavobacteriaceae</taxon>
        <taxon>Sediminicola</taxon>
    </lineage>
</organism>
<dbReference type="InterPro" id="IPR036962">
    <property type="entry name" value="Glyco_hydro_3_N_sf"/>
</dbReference>
<evidence type="ECO:0000256" key="3">
    <source>
        <dbReference type="ARBA" id="ARBA00012663"/>
    </source>
</evidence>